<dbReference type="GO" id="GO:0004021">
    <property type="term" value="F:L-alanine:2-oxoglutarate aminotransferase activity"/>
    <property type="evidence" value="ECO:0007669"/>
    <property type="project" value="TreeGrafter"/>
</dbReference>
<comment type="cofactor">
    <cofactor evidence="1">
        <name>pyridoxal 5'-phosphate</name>
        <dbReference type="ChEBI" id="CHEBI:597326"/>
    </cofactor>
</comment>
<feature type="domain" description="Aminotransferase class I/classII large" evidence="8">
    <location>
        <begin position="32"/>
        <end position="154"/>
    </location>
</feature>
<evidence type="ECO:0000256" key="4">
    <source>
        <dbReference type="ARBA" id="ARBA00022679"/>
    </source>
</evidence>
<evidence type="ECO:0000256" key="5">
    <source>
        <dbReference type="ARBA" id="ARBA00022898"/>
    </source>
</evidence>
<organism evidence="9 10">
    <name type="scientific">Quercus suber</name>
    <name type="common">Cork oak</name>
    <dbReference type="NCBI Taxonomy" id="58331"/>
    <lineage>
        <taxon>Eukaryota</taxon>
        <taxon>Viridiplantae</taxon>
        <taxon>Streptophyta</taxon>
        <taxon>Embryophyta</taxon>
        <taxon>Tracheophyta</taxon>
        <taxon>Spermatophyta</taxon>
        <taxon>Magnoliopsida</taxon>
        <taxon>eudicotyledons</taxon>
        <taxon>Gunneridae</taxon>
        <taxon>Pentapetalae</taxon>
        <taxon>rosids</taxon>
        <taxon>fabids</taxon>
        <taxon>Fagales</taxon>
        <taxon>Fagaceae</taxon>
        <taxon>Quercus</taxon>
    </lineage>
</organism>
<dbReference type="Pfam" id="PF00155">
    <property type="entry name" value="Aminotran_1_2"/>
    <property type="match status" value="1"/>
</dbReference>
<reference evidence="9 10" key="1">
    <citation type="journal article" date="2018" name="Sci. Data">
        <title>The draft genome sequence of cork oak.</title>
        <authorList>
            <person name="Ramos A.M."/>
            <person name="Usie A."/>
            <person name="Barbosa P."/>
            <person name="Barros P.M."/>
            <person name="Capote T."/>
            <person name="Chaves I."/>
            <person name="Simoes F."/>
            <person name="Abreu I."/>
            <person name="Carrasquinho I."/>
            <person name="Faro C."/>
            <person name="Guimaraes J.B."/>
            <person name="Mendonca D."/>
            <person name="Nobrega F."/>
            <person name="Rodrigues L."/>
            <person name="Saibo N.J.M."/>
            <person name="Varela M.C."/>
            <person name="Egas C."/>
            <person name="Matos J."/>
            <person name="Miguel C.M."/>
            <person name="Oliveira M.M."/>
            <person name="Ricardo C.P."/>
            <person name="Goncalves S."/>
        </authorList>
    </citation>
    <scope>NUCLEOTIDE SEQUENCE [LARGE SCALE GENOMIC DNA]</scope>
    <source>
        <strain evidence="10">cv. HL8</strain>
    </source>
</reference>
<comment type="pathway">
    <text evidence="6">Photosynthesis; C4 acid pathway.</text>
</comment>
<accession>A0AAW0LRB7</accession>
<dbReference type="SUPFAM" id="SSF53383">
    <property type="entry name" value="PLP-dependent transferases"/>
    <property type="match status" value="1"/>
</dbReference>
<dbReference type="InterPro" id="IPR045088">
    <property type="entry name" value="ALAT1/2-like"/>
</dbReference>
<evidence type="ECO:0000313" key="10">
    <source>
        <dbReference type="Proteomes" id="UP000237347"/>
    </source>
</evidence>
<dbReference type="PANTHER" id="PTHR11751">
    <property type="entry name" value="ALANINE AMINOTRANSFERASE"/>
    <property type="match status" value="1"/>
</dbReference>
<comment type="similarity">
    <text evidence="7">Belongs to the class-I pyridoxal-phosphate-dependent aminotransferase family. Alanine aminotransferase subfamily.</text>
</comment>
<dbReference type="EMBL" id="PKMF04000059">
    <property type="protein sequence ID" value="KAK7854019.1"/>
    <property type="molecule type" value="Genomic_DNA"/>
</dbReference>
<dbReference type="GO" id="GO:0030170">
    <property type="term" value="F:pyridoxal phosphate binding"/>
    <property type="evidence" value="ECO:0007669"/>
    <property type="project" value="InterPro"/>
</dbReference>
<sequence length="173" mass="19329">MSITSTHLLPRKVRKIMPLKISYMLVMVFLADPNDIFLTNGASPAVHMMMQLLIRSENDGILCPIPQYPLYSASIDLHVWSFQSPYYLNEAIGWGLEVPSLKKQLEAAKSQGIIVRTLNVINPRNPTGQVLGEENQRDIVEFCRKEGLVLLANEVGKFLLAKGVETSCNSSNK</sequence>
<keyword evidence="5" id="KW-0663">Pyridoxal phosphate</keyword>
<proteinExistence type="inferred from homology"/>
<dbReference type="Gene3D" id="3.40.640.10">
    <property type="entry name" value="Type I PLP-dependent aspartate aminotransferase-like (Major domain)"/>
    <property type="match status" value="1"/>
</dbReference>
<keyword evidence="10" id="KW-1185">Reference proteome</keyword>
<keyword evidence="4" id="KW-0808">Transferase</keyword>
<dbReference type="AlphaFoldDB" id="A0AAW0LRB7"/>
<protein>
    <submittedName>
        <fullName evidence="9">Alanine aminotransferase 1</fullName>
    </submittedName>
</protein>
<evidence type="ECO:0000256" key="2">
    <source>
        <dbReference type="ARBA" id="ARBA00011738"/>
    </source>
</evidence>
<evidence type="ECO:0000313" key="9">
    <source>
        <dbReference type="EMBL" id="KAK7854019.1"/>
    </source>
</evidence>
<dbReference type="PANTHER" id="PTHR11751:SF29">
    <property type="entry name" value="ALANINE TRANSAMINASE"/>
    <property type="match status" value="1"/>
</dbReference>
<comment type="subunit">
    <text evidence="2">Homodimer.</text>
</comment>
<dbReference type="InterPro" id="IPR015421">
    <property type="entry name" value="PyrdxlP-dep_Trfase_major"/>
</dbReference>
<name>A0AAW0LRB7_QUESU</name>
<dbReference type="Proteomes" id="UP000237347">
    <property type="component" value="Unassembled WGS sequence"/>
</dbReference>
<evidence type="ECO:0000256" key="1">
    <source>
        <dbReference type="ARBA" id="ARBA00001933"/>
    </source>
</evidence>
<evidence type="ECO:0000256" key="7">
    <source>
        <dbReference type="ARBA" id="ARBA00025785"/>
    </source>
</evidence>
<keyword evidence="3 9" id="KW-0032">Aminotransferase</keyword>
<comment type="caution">
    <text evidence="9">The sequence shown here is derived from an EMBL/GenBank/DDBJ whole genome shotgun (WGS) entry which is preliminary data.</text>
</comment>
<evidence type="ECO:0000259" key="8">
    <source>
        <dbReference type="Pfam" id="PF00155"/>
    </source>
</evidence>
<evidence type="ECO:0000256" key="6">
    <source>
        <dbReference type="ARBA" id="ARBA00025709"/>
    </source>
</evidence>
<dbReference type="InterPro" id="IPR004839">
    <property type="entry name" value="Aminotransferase_I/II_large"/>
</dbReference>
<evidence type="ECO:0000256" key="3">
    <source>
        <dbReference type="ARBA" id="ARBA00022576"/>
    </source>
</evidence>
<dbReference type="InterPro" id="IPR015424">
    <property type="entry name" value="PyrdxlP-dep_Trfase"/>
</dbReference>
<gene>
    <name evidence="9" type="primary">ALAAT1_0</name>
    <name evidence="9" type="ORF">CFP56_033819</name>
</gene>